<dbReference type="AlphaFoldDB" id="A0A0A8TTY1"/>
<accession>A0A0A8TTY1</accession>
<dbReference type="STRING" id="106648.GCA_000753985_03377"/>
<dbReference type="Pfam" id="PF05437">
    <property type="entry name" value="AzlD"/>
    <property type="match status" value="1"/>
</dbReference>
<evidence type="ECO:0000313" key="1">
    <source>
        <dbReference type="EMBL" id="UUN96300.1"/>
    </source>
</evidence>
<evidence type="ECO:0000313" key="2">
    <source>
        <dbReference type="Proteomes" id="UP000644140"/>
    </source>
</evidence>
<organism evidence="1 2">
    <name type="scientific">Acinetobacter bereziniae</name>
    <name type="common">Acinetobacter genomosp. 10</name>
    <dbReference type="NCBI Taxonomy" id="106648"/>
    <lineage>
        <taxon>Bacteria</taxon>
        <taxon>Pseudomonadati</taxon>
        <taxon>Pseudomonadota</taxon>
        <taxon>Gammaproteobacteria</taxon>
        <taxon>Moraxellales</taxon>
        <taxon>Moraxellaceae</taxon>
        <taxon>Acinetobacter</taxon>
    </lineage>
</organism>
<reference evidence="1" key="1">
    <citation type="submission" date="2022-02" db="EMBL/GenBank/DDBJ databases">
        <title>Characterization of Tn125 harboring carbapenem-resistant Acinetobacter bereziniae clinical isolates.</title>
        <authorList>
            <person name="Wong N.-K."/>
            <person name="Pan Q."/>
        </authorList>
    </citation>
    <scope>NUCLEOTIDE SEQUENCE</scope>
    <source>
        <strain evidence="1">GD03393</strain>
    </source>
</reference>
<protein>
    <submittedName>
        <fullName evidence="1">AzlD family protein</fullName>
    </submittedName>
</protein>
<dbReference type="InterPro" id="IPR008407">
    <property type="entry name" value="Brnchd-chn_aa_trnsp_AzlD"/>
</dbReference>
<dbReference type="RefSeq" id="WP_004831172.1">
    <property type="nucleotide sequence ID" value="NZ_BBLJ01000007.1"/>
</dbReference>
<dbReference type="EMBL" id="CP092085">
    <property type="protein sequence ID" value="UUN96300.1"/>
    <property type="molecule type" value="Genomic_DNA"/>
</dbReference>
<dbReference type="GeneID" id="69462201"/>
<dbReference type="Proteomes" id="UP000644140">
    <property type="component" value="Chromosome"/>
</dbReference>
<gene>
    <name evidence="1" type="ORF">I9054_013030</name>
</gene>
<dbReference type="eggNOG" id="COG4541">
    <property type="taxonomic scope" value="Bacteria"/>
</dbReference>
<name>A0A0A8TTY1_ACIBZ</name>
<proteinExistence type="predicted"/>
<sequence>MIHMTTFIAILCVGLTTYSTRVLGYLLLKNRQLSKRTTRILQVIPGCVLVSVIAPYFVSDHPANLVAIAVTILAACYLSLLPTVMISIVATAMLRYLIA</sequence>